<feature type="compositionally biased region" description="Basic and acidic residues" evidence="7">
    <location>
        <begin position="765"/>
        <end position="784"/>
    </location>
</feature>
<evidence type="ECO:0000313" key="11">
    <source>
        <dbReference type="Proteomes" id="UP000694925"/>
    </source>
</evidence>
<evidence type="ECO:0000256" key="3">
    <source>
        <dbReference type="ARBA" id="ARBA00022763"/>
    </source>
</evidence>
<dbReference type="Proteomes" id="UP000694925">
    <property type="component" value="Unplaced"/>
</dbReference>
<dbReference type="KEGG" id="ccal:108622076"/>
<feature type="compositionally biased region" description="Basic and acidic residues" evidence="7">
    <location>
        <begin position="242"/>
        <end position="334"/>
    </location>
</feature>
<evidence type="ECO:0000256" key="2">
    <source>
        <dbReference type="ARBA" id="ARBA00022705"/>
    </source>
</evidence>
<reference evidence="12" key="1">
    <citation type="submission" date="2025-08" db="UniProtKB">
        <authorList>
            <consortium name="RefSeq"/>
        </authorList>
    </citation>
    <scope>IDENTIFICATION</scope>
    <source>
        <tissue evidence="12">Whole body</tissue>
    </source>
</reference>
<dbReference type="InterPro" id="IPR021644">
    <property type="entry name" value="CAF-1_p150_acidic"/>
</dbReference>
<feature type="region of interest" description="Disordered" evidence="7">
    <location>
        <begin position="637"/>
        <end position="663"/>
    </location>
</feature>
<dbReference type="GO" id="GO:0006334">
    <property type="term" value="P:nucleosome assembly"/>
    <property type="evidence" value="ECO:0007669"/>
    <property type="project" value="TreeGrafter"/>
</dbReference>
<feature type="compositionally biased region" description="Basic and acidic residues" evidence="7">
    <location>
        <begin position="143"/>
        <end position="166"/>
    </location>
</feature>
<keyword evidence="3" id="KW-0227">DNA damage</keyword>
<dbReference type="GO" id="GO:0006281">
    <property type="term" value="P:DNA repair"/>
    <property type="evidence" value="ECO:0007669"/>
    <property type="project" value="UniProtKB-KW"/>
</dbReference>
<dbReference type="PANTHER" id="PTHR15272">
    <property type="entry name" value="CHROMATIN ASSEMBLY FACTOR 1 SUBUNIT A CAF-1 SUBUNIT A"/>
    <property type="match status" value="1"/>
</dbReference>
<keyword evidence="5" id="KW-0234">DNA repair</keyword>
<accession>A0AAJ7N330</accession>
<dbReference type="GO" id="GO:0033186">
    <property type="term" value="C:CAF-1 complex"/>
    <property type="evidence" value="ECO:0007669"/>
    <property type="project" value="TreeGrafter"/>
</dbReference>
<dbReference type="RefSeq" id="XP_017875233.1">
    <property type="nucleotide sequence ID" value="XM_018019744.2"/>
</dbReference>
<keyword evidence="6" id="KW-0539">Nucleus</keyword>
<feature type="compositionally biased region" description="Polar residues" evidence="7">
    <location>
        <begin position="102"/>
        <end position="120"/>
    </location>
</feature>
<dbReference type="InterPro" id="IPR022043">
    <property type="entry name" value="CAF1A_DD"/>
</dbReference>
<evidence type="ECO:0000256" key="6">
    <source>
        <dbReference type="ARBA" id="ARBA00023242"/>
    </source>
</evidence>
<name>A0AAJ7N330_9HYME</name>
<feature type="compositionally biased region" description="Polar residues" evidence="7">
    <location>
        <begin position="209"/>
        <end position="225"/>
    </location>
</feature>
<feature type="compositionally biased region" description="Basic and acidic residues" evidence="7">
    <location>
        <begin position="70"/>
        <end position="90"/>
    </location>
</feature>
<feature type="compositionally biased region" description="Basic and acidic residues" evidence="7">
    <location>
        <begin position="839"/>
        <end position="909"/>
    </location>
</feature>
<evidence type="ECO:0000259" key="9">
    <source>
        <dbReference type="Pfam" id="PF12253"/>
    </source>
</evidence>
<proteinExistence type="predicted"/>
<feature type="domain" description="Chromatin assembly factor 1 subunit A dimerization" evidence="9">
    <location>
        <begin position="463"/>
        <end position="533"/>
    </location>
</feature>
<feature type="region of interest" description="Disordered" evidence="7">
    <location>
        <begin position="25"/>
        <end position="370"/>
    </location>
</feature>
<keyword evidence="4" id="KW-0143">Chaperone</keyword>
<feature type="compositionally biased region" description="Polar residues" evidence="7">
    <location>
        <begin position="181"/>
        <end position="190"/>
    </location>
</feature>
<evidence type="ECO:0000256" key="1">
    <source>
        <dbReference type="ARBA" id="ARBA00004123"/>
    </source>
</evidence>
<dbReference type="GO" id="GO:0006260">
    <property type="term" value="P:DNA replication"/>
    <property type="evidence" value="ECO:0007669"/>
    <property type="project" value="UniProtKB-KW"/>
</dbReference>
<evidence type="ECO:0000256" key="4">
    <source>
        <dbReference type="ARBA" id="ARBA00023186"/>
    </source>
</evidence>
<dbReference type="Pfam" id="PF15539">
    <property type="entry name" value="CAF1-p150_C2"/>
    <property type="match status" value="1"/>
</dbReference>
<feature type="domain" description="Chromatin assembly factor 1 subunit p150 C-terminal" evidence="10">
    <location>
        <begin position="649"/>
        <end position="761"/>
    </location>
</feature>
<feature type="region of interest" description="Disordered" evidence="7">
    <location>
        <begin position="503"/>
        <end position="542"/>
    </location>
</feature>
<evidence type="ECO:0000313" key="12">
    <source>
        <dbReference type="RefSeq" id="XP_017875233.1"/>
    </source>
</evidence>
<feature type="compositionally biased region" description="Polar residues" evidence="7">
    <location>
        <begin position="637"/>
        <end position="656"/>
    </location>
</feature>
<feature type="domain" description="Chromatin assembly factor 1 p150 subunit acidic region" evidence="8">
    <location>
        <begin position="242"/>
        <end position="379"/>
    </location>
</feature>
<feature type="region of interest" description="Disordered" evidence="7">
    <location>
        <begin position="765"/>
        <end position="940"/>
    </location>
</feature>
<protein>
    <submittedName>
        <fullName evidence="12">Chromatin assembly factor 1 subunit A-B</fullName>
    </submittedName>
</protein>
<evidence type="ECO:0000256" key="5">
    <source>
        <dbReference type="ARBA" id="ARBA00023204"/>
    </source>
</evidence>
<dbReference type="GO" id="GO:0005634">
    <property type="term" value="C:nucleus"/>
    <property type="evidence" value="ECO:0007669"/>
    <property type="project" value="UniProtKB-SubCell"/>
</dbReference>
<keyword evidence="11" id="KW-1185">Reference proteome</keyword>
<feature type="compositionally biased region" description="Acidic residues" evidence="7">
    <location>
        <begin position="503"/>
        <end position="515"/>
    </location>
</feature>
<dbReference type="AlphaFoldDB" id="A0AAJ7N330"/>
<feature type="compositionally biased region" description="Acidic residues" evidence="7">
    <location>
        <begin position="523"/>
        <end position="539"/>
    </location>
</feature>
<dbReference type="PANTHER" id="PTHR15272:SF0">
    <property type="entry name" value="CHROMATIN ASSEMBLY FACTOR 1 SUBUNIT A"/>
    <property type="match status" value="1"/>
</dbReference>
<evidence type="ECO:0000256" key="7">
    <source>
        <dbReference type="SAM" id="MobiDB-lite"/>
    </source>
</evidence>
<organism evidence="11 12">
    <name type="scientific">Ceratina calcarata</name>
    <dbReference type="NCBI Taxonomy" id="156304"/>
    <lineage>
        <taxon>Eukaryota</taxon>
        <taxon>Metazoa</taxon>
        <taxon>Ecdysozoa</taxon>
        <taxon>Arthropoda</taxon>
        <taxon>Hexapoda</taxon>
        <taxon>Insecta</taxon>
        <taxon>Pterygota</taxon>
        <taxon>Neoptera</taxon>
        <taxon>Endopterygota</taxon>
        <taxon>Hymenoptera</taxon>
        <taxon>Apocrita</taxon>
        <taxon>Aculeata</taxon>
        <taxon>Apoidea</taxon>
        <taxon>Anthophila</taxon>
        <taxon>Apidae</taxon>
        <taxon>Ceratina</taxon>
        <taxon>Zadontomerus</taxon>
    </lineage>
</organism>
<dbReference type="GeneID" id="108622076"/>
<feature type="compositionally biased region" description="Basic residues" evidence="7">
    <location>
        <begin position="60"/>
        <end position="69"/>
    </location>
</feature>
<gene>
    <name evidence="12" type="primary">LOC108622076</name>
</gene>
<dbReference type="InterPro" id="IPR029105">
    <property type="entry name" value="CAF1-p150_C2"/>
</dbReference>
<sequence>MKKMDVEEKNECTVVDEIPVKKKKMKQAQLPFQIQSPVASPKVQNKKRKLTSPSVDNKSRKPVKILKKNSSKDVNNEPDKSNEDEKKEDSIEIVTEIENIKENTVSNKVETENINVTPKRNSTKHKLSMEPIVKLSPLTKFFQKSDKQESNLKEQKHSLDESKDESVEQSENLNIEEKDMSSLQNDSLCQSDSDIAILSSDDEDKNEQKTSTANVEKSITESAQIAVTPKTDNKQQKKLTPKQKEKLLLRAKRKEERQKQKMEKEKRLEEERQNRQRMKEEKIMEKKIKEQKRQMEIEQKQKEKQAKEEERRKRDEAREEEKRKREEEKLEVERKKQKAASNFTSFFVPKKQEKSEKSEEENATESRTFMPFEVKADMKLAPVCRRTLNEQEKSSLEKKCNEKNTQISDLYLSEIKNKKVVPRTSPKTWPFEAKDDVILLDEENDGSANIVNQNIVVEKQRVKLLQFSENQRPPYWGTWRKRSRCVNPRKPFSKDTEWFNYEVDSDEEWEEEEPGESLRGSDDEKDEENPDENEYDVDNEFMVPHGYLSDEELRADEEDKEDMSPETQKFKLKVLGEQFELERNSKTCKLKPKIIGCIWRGSDNKLPLNLPQRTVDLMSAHEAWVHQIPVTLPTVSENEAASTNERSTPTHQTPSSSKKKRAPEVALPDLIRLVHGNTYGSQFLVKEFLTYWSKQEKASEYRISKNGLNQQIRDIAIWCSCPEKGPLYQKKCWYVPEDIRKKYVDEDLPIPNRWSYNSVPKRKSELVEAPEKIDKEEKDKEKKPPLITQFTKKISQEEMKKQLSIKPAPSKPPKRVSLISVPRGEPIPGTIKEVLLKNMDTHEKEKKVENHLDSETPERHESSEVNDEKESNKENEDRLGIVAGKEETHSEDQKMSPKNTEENKDDVTMKSESSLPKMDDKSEKDLNTTVDNSIVIDIDD</sequence>
<keyword evidence="2" id="KW-0235">DNA replication</keyword>
<feature type="compositionally biased region" description="Basic and acidic residues" evidence="7">
    <location>
        <begin position="917"/>
        <end position="926"/>
    </location>
</feature>
<evidence type="ECO:0000259" key="8">
    <source>
        <dbReference type="Pfam" id="PF11600"/>
    </source>
</evidence>
<evidence type="ECO:0000259" key="10">
    <source>
        <dbReference type="Pfam" id="PF15539"/>
    </source>
</evidence>
<dbReference type="CTD" id="31801"/>
<dbReference type="Pfam" id="PF12253">
    <property type="entry name" value="CAF1A_dimeriz"/>
    <property type="match status" value="1"/>
</dbReference>
<dbReference type="Pfam" id="PF11600">
    <property type="entry name" value="CAF1A_acidic"/>
    <property type="match status" value="1"/>
</dbReference>
<comment type="subcellular location">
    <subcellularLocation>
        <location evidence="1">Nucleus</location>
    </subcellularLocation>
</comment>